<gene>
    <name evidence="4" type="ORF">OKIOD_LOCUS7003</name>
</gene>
<dbReference type="InterPro" id="IPR043197">
    <property type="entry name" value="Plakin"/>
</dbReference>
<evidence type="ECO:0000256" key="1">
    <source>
        <dbReference type="ARBA" id="ARBA00022553"/>
    </source>
</evidence>
<keyword evidence="2" id="KW-0677">Repeat</keyword>
<dbReference type="InterPro" id="IPR001101">
    <property type="entry name" value="Plectin_repeat"/>
</dbReference>
<dbReference type="SMART" id="SM00250">
    <property type="entry name" value="PLEC"/>
    <property type="match status" value="7"/>
</dbReference>
<keyword evidence="1" id="KW-0597">Phosphoprotein</keyword>
<sequence length="570" mass="63130">MAPSAETYGEGYVNEEMYTFSHPNTNYQGKDEHYQIDEGPPQYDEEIRGGFNGQPQASFQDDPSQFSGIDVEKMVDFSRDQLDVDREEIATRIGADKLWVPNGFHGKTTVLNLYVTGLVTSSQLQQLHLGQIGLEEIMNCTWRFLYGDTPVGGVLDIKTRETNNVSEAFEKGLLSKKQAIMLLEAQACLACMINPKTGDKMRVEEALAAGYVSSKFKRHLLLAEQAVFGFEAVNGQILSLFDAMKLGMVPQGMAYRIMEAIKVLKQILTHERQSGESYRKLYDTAQDDPESGFRVLYIDPALAIPKEAKSIDHTMFDEPLQPSNAGNKLDTLAKSGMIDQQILQKFKKGEIDEKAIKEKLMPFVGGSGAIGGVLHKETGSIYSFTEALELRLIKRSVAIEFLQAQIATGGLIHPKTGEKASLQNGISYNWVPKIFEHSLLEAERAYKGFTIAGHSGPVPLVEAIRVGIVGEMQGTRFLEAQVSTGGLVDPAYGYRIPLDMAKSQNLVDNRVIGLLTPESPEQKGYVDPQTGENKTYEELLSACIKRNNIPLLQVTDRANQITQNQMVFIG</sequence>
<name>A0ABN7SJ99_OIKDI</name>
<accession>A0ABN7SJ99</accession>
<dbReference type="PANTHER" id="PTHR23169:SF21">
    <property type="entry name" value="EPIPLAKIN"/>
    <property type="match status" value="1"/>
</dbReference>
<dbReference type="Proteomes" id="UP001158576">
    <property type="component" value="Chromosome XSR"/>
</dbReference>
<proteinExistence type="predicted"/>
<reference evidence="4 5" key="1">
    <citation type="submission" date="2021-04" db="EMBL/GenBank/DDBJ databases">
        <authorList>
            <person name="Bliznina A."/>
        </authorList>
    </citation>
    <scope>NUCLEOTIDE SEQUENCE [LARGE SCALE GENOMIC DNA]</scope>
</reference>
<dbReference type="SUPFAM" id="SSF75399">
    <property type="entry name" value="Plakin repeat"/>
    <property type="match status" value="2"/>
</dbReference>
<feature type="region of interest" description="Disordered" evidence="3">
    <location>
        <begin position="22"/>
        <end position="44"/>
    </location>
</feature>
<evidence type="ECO:0000256" key="3">
    <source>
        <dbReference type="SAM" id="MobiDB-lite"/>
    </source>
</evidence>
<organism evidence="4 5">
    <name type="scientific">Oikopleura dioica</name>
    <name type="common">Tunicate</name>
    <dbReference type="NCBI Taxonomy" id="34765"/>
    <lineage>
        <taxon>Eukaryota</taxon>
        <taxon>Metazoa</taxon>
        <taxon>Chordata</taxon>
        <taxon>Tunicata</taxon>
        <taxon>Appendicularia</taxon>
        <taxon>Copelata</taxon>
        <taxon>Oikopleuridae</taxon>
        <taxon>Oikopleura</taxon>
    </lineage>
</organism>
<dbReference type="PANTHER" id="PTHR23169">
    <property type="entry name" value="ENVOPLAKIN"/>
    <property type="match status" value="1"/>
</dbReference>
<evidence type="ECO:0000256" key="2">
    <source>
        <dbReference type="ARBA" id="ARBA00022737"/>
    </source>
</evidence>
<dbReference type="Gene3D" id="3.90.1290.10">
    <property type="entry name" value="Plakin repeat"/>
    <property type="match status" value="2"/>
</dbReference>
<evidence type="ECO:0000313" key="4">
    <source>
        <dbReference type="EMBL" id="CAG5098188.1"/>
    </source>
</evidence>
<evidence type="ECO:0000313" key="5">
    <source>
        <dbReference type="Proteomes" id="UP001158576"/>
    </source>
</evidence>
<keyword evidence="5" id="KW-1185">Reference proteome</keyword>
<dbReference type="Pfam" id="PF00681">
    <property type="entry name" value="Plectin"/>
    <property type="match status" value="3"/>
</dbReference>
<dbReference type="InterPro" id="IPR035915">
    <property type="entry name" value="Plakin_repeat_sf"/>
</dbReference>
<dbReference type="EMBL" id="OU015569">
    <property type="protein sequence ID" value="CAG5098188.1"/>
    <property type="molecule type" value="Genomic_DNA"/>
</dbReference>
<protein>
    <submittedName>
        <fullName evidence="4">Oidioi.mRNA.OKI2018_I69.XSR.g15445.t1.cds</fullName>
    </submittedName>
</protein>